<gene>
    <name evidence="2" type="ORF">GCM10022267_37910</name>
</gene>
<accession>A0ABP7B4W9</accession>
<evidence type="ECO:0000256" key="1">
    <source>
        <dbReference type="SAM" id="MobiDB-lite"/>
    </source>
</evidence>
<proteinExistence type="predicted"/>
<evidence type="ECO:0000313" key="3">
    <source>
        <dbReference type="Proteomes" id="UP001500711"/>
    </source>
</evidence>
<evidence type="ECO:0000313" key="2">
    <source>
        <dbReference type="EMBL" id="GAA3647707.1"/>
    </source>
</evidence>
<dbReference type="EMBL" id="BAABBE010000010">
    <property type="protein sequence ID" value="GAA3647707.1"/>
    <property type="molecule type" value="Genomic_DNA"/>
</dbReference>
<comment type="caution">
    <text evidence="2">The sequence shown here is derived from an EMBL/GenBank/DDBJ whole genome shotgun (WGS) entry which is preliminary data.</text>
</comment>
<name>A0ABP7B4W9_9PSEU</name>
<organism evidence="2 3">
    <name type="scientific">Lentzea roselyniae</name>
    <dbReference type="NCBI Taxonomy" id="531940"/>
    <lineage>
        <taxon>Bacteria</taxon>
        <taxon>Bacillati</taxon>
        <taxon>Actinomycetota</taxon>
        <taxon>Actinomycetes</taxon>
        <taxon>Pseudonocardiales</taxon>
        <taxon>Pseudonocardiaceae</taxon>
        <taxon>Lentzea</taxon>
    </lineage>
</organism>
<reference evidence="3" key="1">
    <citation type="journal article" date="2019" name="Int. J. Syst. Evol. Microbiol.">
        <title>The Global Catalogue of Microorganisms (GCM) 10K type strain sequencing project: providing services to taxonomists for standard genome sequencing and annotation.</title>
        <authorList>
            <consortium name="The Broad Institute Genomics Platform"/>
            <consortium name="The Broad Institute Genome Sequencing Center for Infectious Disease"/>
            <person name="Wu L."/>
            <person name="Ma J."/>
        </authorList>
    </citation>
    <scope>NUCLEOTIDE SEQUENCE [LARGE SCALE GENOMIC DNA]</scope>
    <source>
        <strain evidence="3">JCM 17494</strain>
    </source>
</reference>
<protein>
    <submittedName>
        <fullName evidence="2">Uncharacterized protein</fullName>
    </submittedName>
</protein>
<keyword evidence="3" id="KW-1185">Reference proteome</keyword>
<feature type="region of interest" description="Disordered" evidence="1">
    <location>
        <begin position="1"/>
        <end position="56"/>
    </location>
</feature>
<dbReference type="Proteomes" id="UP001500711">
    <property type="component" value="Unassembled WGS sequence"/>
</dbReference>
<sequence length="56" mass="5609">MLTPPGGDAGRHPGSPTIGSAHDDSVPTRGDGSSGHPHSGRRHKAAGDEELPGECV</sequence>